<dbReference type="Gene3D" id="3.10.450.230">
    <property type="entry name" value="VirB8 protein"/>
    <property type="match status" value="1"/>
</dbReference>
<accession>A0A7H9CPF4</accession>
<evidence type="ECO:0000313" key="7">
    <source>
        <dbReference type="EMBL" id="QLI06134.1"/>
    </source>
</evidence>
<keyword evidence="3 5" id="KW-1133">Transmembrane helix</keyword>
<dbReference type="KEGG" id="cinf:CINF_1661"/>
<evidence type="ECO:0000256" key="1">
    <source>
        <dbReference type="ARBA" id="ARBA00004167"/>
    </source>
</evidence>
<dbReference type="RefSeq" id="WP_179975211.1">
    <property type="nucleotide sequence ID" value="NZ_CP049075.1"/>
</dbReference>
<dbReference type="Proteomes" id="UP000509414">
    <property type="component" value="Chromosome"/>
</dbReference>
<keyword evidence="2 5" id="KW-0812">Transmembrane</keyword>
<dbReference type="SUPFAM" id="SSF54427">
    <property type="entry name" value="NTF2-like"/>
    <property type="match status" value="1"/>
</dbReference>
<dbReference type="EMBL" id="CP049075">
    <property type="protein sequence ID" value="QLI06134.1"/>
    <property type="molecule type" value="Genomic_DNA"/>
</dbReference>
<organism evidence="7 8">
    <name type="scientific">Candidatus Campylobacter infans</name>
    <dbReference type="NCBI Taxonomy" id="2561898"/>
    <lineage>
        <taxon>Bacteria</taxon>
        <taxon>Pseudomonadati</taxon>
        <taxon>Campylobacterota</taxon>
        <taxon>Epsilonproteobacteria</taxon>
        <taxon>Campylobacterales</taxon>
        <taxon>Campylobacteraceae</taxon>
        <taxon>Campylobacter</taxon>
    </lineage>
</organism>
<evidence type="ECO:0000256" key="5">
    <source>
        <dbReference type="SAM" id="Phobius"/>
    </source>
</evidence>
<evidence type="ECO:0000313" key="8">
    <source>
        <dbReference type="Proteomes" id="UP000509414"/>
    </source>
</evidence>
<dbReference type="GO" id="GO:0016020">
    <property type="term" value="C:membrane"/>
    <property type="evidence" value="ECO:0007669"/>
    <property type="project" value="UniProtKB-SubCell"/>
</dbReference>
<keyword evidence="8" id="KW-1185">Reference proteome</keyword>
<gene>
    <name evidence="7" type="ORF">CINF_1661</name>
</gene>
<name>A0A7H9CPF4_9BACT</name>
<evidence type="ECO:0000256" key="2">
    <source>
        <dbReference type="ARBA" id="ARBA00022692"/>
    </source>
</evidence>
<dbReference type="CDD" id="cd16424">
    <property type="entry name" value="VirB8"/>
    <property type="match status" value="1"/>
</dbReference>
<keyword evidence="4 5" id="KW-0472">Membrane</keyword>
<dbReference type="Pfam" id="PF04335">
    <property type="entry name" value="VirB8"/>
    <property type="match status" value="1"/>
</dbReference>
<proteinExistence type="predicted"/>
<evidence type="ECO:0000256" key="4">
    <source>
        <dbReference type="ARBA" id="ARBA00023136"/>
    </source>
</evidence>
<dbReference type="InterPro" id="IPR032710">
    <property type="entry name" value="NTF2-like_dom_sf"/>
</dbReference>
<evidence type="ECO:0000256" key="3">
    <source>
        <dbReference type="ARBA" id="ARBA00022989"/>
    </source>
</evidence>
<protein>
    <submittedName>
        <fullName evidence="7">P-type type IV conjugative transfer system protein TrbF/VirB8</fullName>
    </submittedName>
</protein>
<sequence length="216" mass="24407">MALEDKKIDPNFLFKAERSIKAYMLYTIGALAGVSIALSIAIALLTPLKETKPVLLKFSDADSRFVTISDTDLNVRNDQELLKSIIAGYVKSRELINRIDDIERYNEVRSQSARPVWEAFQNLVSDPNSIYTAKGYIRNIQILNVVILSNSVATIDFQAEITTPSRSEVSYKKYRSALEFDFRTDSRSYADAMKNPTGFVVTKYQVTQIINEKGSK</sequence>
<feature type="transmembrane region" description="Helical" evidence="5">
    <location>
        <begin position="23"/>
        <end position="45"/>
    </location>
</feature>
<reference evidence="7 8" key="1">
    <citation type="submission" date="2020-02" db="EMBL/GenBank/DDBJ databases">
        <title>Complete genome sequence of the novel Campylobacter species Candidatus Campylobacter infans.</title>
        <authorList>
            <person name="Duim B."/>
            <person name="Zomer A."/>
            <person name="van der Graaf L."/>
            <person name="Wagenaar J."/>
        </authorList>
    </citation>
    <scope>NUCLEOTIDE SEQUENCE [LARGE SCALE GENOMIC DNA]</scope>
    <source>
        <strain evidence="7 8">19S00001</strain>
    </source>
</reference>
<evidence type="ECO:0000259" key="6">
    <source>
        <dbReference type="Pfam" id="PF04335"/>
    </source>
</evidence>
<dbReference type="InterPro" id="IPR007430">
    <property type="entry name" value="VirB8"/>
</dbReference>
<feature type="domain" description="Bacterial virulence protein VirB8" evidence="6">
    <location>
        <begin position="16"/>
        <end position="208"/>
    </location>
</feature>
<dbReference type="AlphaFoldDB" id="A0A7H9CPF4"/>
<comment type="subcellular location">
    <subcellularLocation>
        <location evidence="1">Membrane</location>
        <topology evidence="1">Single-pass membrane protein</topology>
    </subcellularLocation>
</comment>